<dbReference type="GeneID" id="25407229"/>
<accession>A0A3G1A8X5</accession>
<dbReference type="GeneID" id="16573427"/>
<dbReference type="STRING" id="697581.TCARB_1817"/>
<gene>
    <name evidence="1" type="ORF">TCARB_1817</name>
</gene>
<reference evidence="2" key="1">
    <citation type="book" date="2010" name="EXTREMOPHILES" publisher="0:0-0">
        <title>Complete genome sequences of ten hyperthermophilic archaea reveal their metabolic capabilities and possible ecological roles.</title>
        <editorList>
            <person name="?"/>
        </editorList>
        <authorList>
            <person name="Ravin N.V."/>
            <person name="Mardanov A.V."/>
            <person name="Bonch-Osmolovskaya E.A."/>
            <person name="Skryabin K.G."/>
        </authorList>
    </citation>
    <scope>NUCLEOTIDE SEQUENCE [LARGE SCALE GENOMIC DNA]</scope>
    <source>
        <strain evidence="2">1505</strain>
    </source>
</reference>
<dbReference type="KEGG" id="tcb:TCARB_1817"/>
<protein>
    <submittedName>
        <fullName evidence="1">Uncharacterized protein</fullName>
    </submittedName>
</protein>
<evidence type="ECO:0000313" key="1">
    <source>
        <dbReference type="EMBL" id="AJB42853.1"/>
    </source>
</evidence>
<dbReference type="Proteomes" id="UP000266720">
    <property type="component" value="Chromosome"/>
</dbReference>
<dbReference type="RefSeq" id="WP_020962446.1">
    <property type="nucleotide sequence ID" value="NZ_CP007493.1"/>
</dbReference>
<evidence type="ECO:0000313" key="2">
    <source>
        <dbReference type="Proteomes" id="UP000266720"/>
    </source>
</evidence>
<dbReference type="AlphaFoldDB" id="A0A3G1A8X5"/>
<proteinExistence type="predicted"/>
<organism evidence="1 2">
    <name type="scientific">Thermofilum adornatum 1505</name>
    <dbReference type="NCBI Taxonomy" id="697581"/>
    <lineage>
        <taxon>Archaea</taxon>
        <taxon>Thermoproteota</taxon>
        <taxon>Thermoprotei</taxon>
        <taxon>Thermofilales</taxon>
        <taxon>Thermofilaceae</taxon>
        <taxon>Thermofilum</taxon>
    </lineage>
</organism>
<dbReference type="EMBL" id="CP007493">
    <property type="protein sequence ID" value="AJB42853.1"/>
    <property type="molecule type" value="Genomic_DNA"/>
</dbReference>
<sequence>MSATSEEKHIGKSIENMLREIFEKELSGDPEARDLALKILEEYKSRGRKGVKELLESLVEQYDASLEGA</sequence>
<name>A0A3G1A8X5_9CREN</name>